<dbReference type="SMART" id="SM00854">
    <property type="entry name" value="PGA_cap"/>
    <property type="match status" value="1"/>
</dbReference>
<feature type="compositionally biased region" description="Polar residues" evidence="2">
    <location>
        <begin position="42"/>
        <end position="51"/>
    </location>
</feature>
<evidence type="ECO:0000256" key="2">
    <source>
        <dbReference type="SAM" id="MobiDB-lite"/>
    </source>
</evidence>
<proteinExistence type="inferred from homology"/>
<dbReference type="InterPro" id="IPR019079">
    <property type="entry name" value="Capsule_synth_CapA"/>
</dbReference>
<dbReference type="InterPro" id="IPR052169">
    <property type="entry name" value="CW_Biosynth-Accessory"/>
</dbReference>
<comment type="similarity">
    <text evidence="1">Belongs to the CapA family.</text>
</comment>
<sequence length="424" mass="47305">MSRKLTKILLVLIVILIAVSAVAYIKNSGSGSGQKKEDKQVSDSFDNNVTEVSEAPADTSSPEEKPSSFETDPVPANNENVNDSDEKKDDPDESSGQNDETKTGDSLIGPIVLAFAGDVNLDENSKPVARYDKENKGILGVFSQDLVDEMNNADIFMLNNEFAYSTRGARIKEKSFTFRAHPKRVEILKEMGADIVSLANNHALDYGVDALLDTFTTLEEAGIDYVGAGRNMERAKAPVYYTIGDKTIGFVAASRVIYAMDWYATDDRPGMIGTYDPALFVTSIKEAKENSDYVVAFVHWGIEREHKPVEYQKVLAKTYIDAGADFVIGCHPHVMQGIEFYKGKPIAYSLGNYWFNSSKRESGLLKIYINPDGTFDVQLLPVMNDNTYTYMITDEKEKEAYYKFMTNISFNVEYDKDGFVTEKQ</sequence>
<evidence type="ECO:0000256" key="3">
    <source>
        <dbReference type="SAM" id="SignalP"/>
    </source>
</evidence>
<gene>
    <name evidence="5" type="ORF">HHT355_2422</name>
</gene>
<dbReference type="Pfam" id="PF09587">
    <property type="entry name" value="PGA_cap"/>
    <property type="match status" value="1"/>
</dbReference>
<reference evidence="5 6" key="1">
    <citation type="submission" date="2015-06" db="EMBL/GenBank/DDBJ databases">
        <authorList>
            <person name="Wibberg Daniel"/>
        </authorList>
    </citation>
    <scope>NUCLEOTIDE SEQUENCE [LARGE SCALE GENOMIC DNA]</scope>
    <source>
        <strain evidence="5 6">T3/55T</strain>
    </source>
</reference>
<keyword evidence="6" id="KW-1185">Reference proteome</keyword>
<dbReference type="OrthoDB" id="9810906at2"/>
<dbReference type="EMBL" id="CVTD020000026">
    <property type="protein sequence ID" value="CRZ35608.1"/>
    <property type="molecule type" value="Genomic_DNA"/>
</dbReference>
<dbReference type="Proteomes" id="UP000236497">
    <property type="component" value="Unassembled WGS sequence"/>
</dbReference>
<protein>
    <recommendedName>
        <fullName evidence="4">Capsule synthesis protein CapA domain-containing protein</fullName>
    </recommendedName>
</protein>
<feature type="region of interest" description="Disordered" evidence="2">
    <location>
        <begin position="28"/>
        <end position="105"/>
    </location>
</feature>
<dbReference type="RefSeq" id="WP_103203683.1">
    <property type="nucleotide sequence ID" value="NZ_CVTD020000026.1"/>
</dbReference>
<dbReference type="AlphaFoldDB" id="A0A0H5SYZ6"/>
<accession>A0A0H5SYZ6</accession>
<evidence type="ECO:0000259" key="4">
    <source>
        <dbReference type="SMART" id="SM00854"/>
    </source>
</evidence>
<dbReference type="PANTHER" id="PTHR33393">
    <property type="entry name" value="POLYGLUTAMINE SYNTHESIS ACCESSORY PROTEIN RV0574C-RELATED"/>
    <property type="match status" value="1"/>
</dbReference>
<evidence type="ECO:0000313" key="6">
    <source>
        <dbReference type="Proteomes" id="UP000236497"/>
    </source>
</evidence>
<feature type="signal peptide" evidence="3">
    <location>
        <begin position="1"/>
        <end position="23"/>
    </location>
</feature>
<name>A0A0H5SYZ6_HERHM</name>
<dbReference type="PANTHER" id="PTHR33393:SF13">
    <property type="entry name" value="PGA BIOSYNTHESIS PROTEIN CAPA"/>
    <property type="match status" value="1"/>
</dbReference>
<feature type="chain" id="PRO_5005224238" description="Capsule synthesis protein CapA domain-containing protein" evidence="3">
    <location>
        <begin position="24"/>
        <end position="424"/>
    </location>
</feature>
<feature type="domain" description="Capsule synthesis protein CapA" evidence="4">
    <location>
        <begin position="112"/>
        <end position="357"/>
    </location>
</feature>
<keyword evidence="3" id="KW-0732">Signal</keyword>
<evidence type="ECO:0000313" key="5">
    <source>
        <dbReference type="EMBL" id="CRZ35608.1"/>
    </source>
</evidence>
<dbReference type="Gene3D" id="3.60.21.10">
    <property type="match status" value="1"/>
</dbReference>
<organism evidence="5 6">
    <name type="scientific">Herbinix hemicellulosilytica</name>
    <dbReference type="NCBI Taxonomy" id="1564487"/>
    <lineage>
        <taxon>Bacteria</taxon>
        <taxon>Bacillati</taxon>
        <taxon>Bacillota</taxon>
        <taxon>Clostridia</taxon>
        <taxon>Lachnospirales</taxon>
        <taxon>Lachnospiraceae</taxon>
        <taxon>Herbinix</taxon>
    </lineage>
</organism>
<dbReference type="InterPro" id="IPR029052">
    <property type="entry name" value="Metallo-depent_PP-like"/>
</dbReference>
<evidence type="ECO:0000256" key="1">
    <source>
        <dbReference type="ARBA" id="ARBA00005662"/>
    </source>
</evidence>
<dbReference type="CDD" id="cd07381">
    <property type="entry name" value="MPP_CapA"/>
    <property type="match status" value="1"/>
</dbReference>
<dbReference type="SUPFAM" id="SSF56300">
    <property type="entry name" value="Metallo-dependent phosphatases"/>
    <property type="match status" value="1"/>
</dbReference>